<gene>
    <name evidence="8" type="ORF">OG517_10555</name>
</gene>
<sequence length="607" mass="64820">MKSVAVLPGDGIGPEVVSAALDTVERLGLPLDLRFGEIGWECWRQEGDPVPQRTWKLLEETDTCLLGAITSKPLREAEAELAPSLRGRGLAFVSPVVQLRQRLGLYANIRPVTDLDHGRFDFTVIRENTEGLYAGLDFHGLDTALWNAVRHHPNAEASGAEDTSVTLRLQTRFGIDRLLRFGFAYAEAHGHRLLTLVDKPNVLRNSSDHLRRRLEVIAQEHPGIETEILNVDAVALWMVRRPERFGVLVAENMFGDILSDLGAGVMGGLGLASSGNIGDHGSYFEPVHGSAPGMAGQGRANPMAMLLTVSQMLDHLDIPVPAEELRNAVRAVARARTTVTYDLGGNSGTRQVAEAVTRQLSAQQGESGTEAVPGKAPEVPDDIVDRLARLDTASVSDALDSLGVGGVLAGIAPRVPGTRAAGRAFTVTYRPVDTRADQGFRNAANYLDDVPEGSFVVVDNAGSTTCTNWGSLLTALAQRRGVRGTAVHGSARDISEIRAAGYPLFSTGATMVSGKNRVELAATGRDITVGDVTVRPGDIVVADDNGALVVPAAHAAEVTDRAERVERTEAAIAEAVAGGLRLDEARRRFGYADPWGVRAERPAPSHA</sequence>
<keyword evidence="9" id="KW-1185">Reference proteome</keyword>
<evidence type="ECO:0000256" key="1">
    <source>
        <dbReference type="ARBA" id="ARBA00001936"/>
    </source>
</evidence>
<dbReference type="CDD" id="cd16841">
    <property type="entry name" value="RraA_family"/>
    <property type="match status" value="1"/>
</dbReference>
<organism evidence="8 9">
    <name type="scientific">Streptomyces virginiae</name>
    <name type="common">Streptomyces cinnamonensis</name>
    <dbReference type="NCBI Taxonomy" id="1961"/>
    <lineage>
        <taxon>Bacteria</taxon>
        <taxon>Bacillati</taxon>
        <taxon>Actinomycetota</taxon>
        <taxon>Actinomycetes</taxon>
        <taxon>Kitasatosporales</taxon>
        <taxon>Streptomycetaceae</taxon>
        <taxon>Streptomyces</taxon>
    </lineage>
</organism>
<dbReference type="PANTHER" id="PTHR43275">
    <property type="entry name" value="D-MALATE DEHYDROGENASE [DECARBOXYLATING]"/>
    <property type="match status" value="1"/>
</dbReference>
<keyword evidence="5" id="KW-0520">NAD</keyword>
<evidence type="ECO:0000313" key="8">
    <source>
        <dbReference type="EMBL" id="WUQ11839.1"/>
    </source>
</evidence>
<dbReference type="SMART" id="SM01329">
    <property type="entry name" value="Iso_dh"/>
    <property type="match status" value="1"/>
</dbReference>
<dbReference type="EMBL" id="CP108090">
    <property type="protein sequence ID" value="WUQ11839.1"/>
    <property type="molecule type" value="Genomic_DNA"/>
</dbReference>
<name>A0ABZ1T7I6_STRVG</name>
<evidence type="ECO:0000259" key="7">
    <source>
        <dbReference type="SMART" id="SM01329"/>
    </source>
</evidence>
<evidence type="ECO:0000256" key="6">
    <source>
        <dbReference type="ARBA" id="ARBA00023211"/>
    </source>
</evidence>
<dbReference type="Pfam" id="PF03737">
    <property type="entry name" value="RraA-like"/>
    <property type="match status" value="1"/>
</dbReference>
<comment type="cofactor">
    <cofactor evidence="1">
        <name>Mn(2+)</name>
        <dbReference type="ChEBI" id="CHEBI:29035"/>
    </cofactor>
</comment>
<dbReference type="SUPFAM" id="SSF89562">
    <property type="entry name" value="RraA-like"/>
    <property type="match status" value="1"/>
</dbReference>
<evidence type="ECO:0000256" key="5">
    <source>
        <dbReference type="ARBA" id="ARBA00023027"/>
    </source>
</evidence>
<feature type="domain" description="Isopropylmalate dehydrogenase-like" evidence="7">
    <location>
        <begin position="3"/>
        <end position="356"/>
    </location>
</feature>
<dbReference type="InterPro" id="IPR024084">
    <property type="entry name" value="IsoPropMal-DH-like_dom"/>
</dbReference>
<dbReference type="PROSITE" id="PS00470">
    <property type="entry name" value="IDH_IMDH"/>
    <property type="match status" value="1"/>
</dbReference>
<reference evidence="8" key="1">
    <citation type="submission" date="2022-10" db="EMBL/GenBank/DDBJ databases">
        <title>The complete genomes of actinobacterial strains from the NBC collection.</title>
        <authorList>
            <person name="Joergensen T.S."/>
            <person name="Alvarez Arevalo M."/>
            <person name="Sterndorff E.B."/>
            <person name="Faurdal D."/>
            <person name="Vuksanovic O."/>
            <person name="Mourched A.-S."/>
            <person name="Charusanti P."/>
            <person name="Shaw S."/>
            <person name="Blin K."/>
            <person name="Weber T."/>
        </authorList>
    </citation>
    <scope>NUCLEOTIDE SEQUENCE</scope>
    <source>
        <strain evidence="8">NBC_00248</strain>
    </source>
</reference>
<keyword evidence="3" id="KW-0479">Metal-binding</keyword>
<dbReference type="InterPro" id="IPR019818">
    <property type="entry name" value="IsoCit/isopropylmalate_DH_CS"/>
</dbReference>
<accession>A0ABZ1T7I6</accession>
<proteinExistence type="predicted"/>
<dbReference type="Gene3D" id="3.40.718.10">
    <property type="entry name" value="Isopropylmalate Dehydrogenase"/>
    <property type="match status" value="1"/>
</dbReference>
<dbReference type="InterPro" id="IPR036704">
    <property type="entry name" value="RraA/RraA-like_sf"/>
</dbReference>
<dbReference type="Pfam" id="PF00180">
    <property type="entry name" value="Iso_dh"/>
    <property type="match status" value="1"/>
</dbReference>
<evidence type="ECO:0000256" key="2">
    <source>
        <dbReference type="ARBA" id="ARBA00001946"/>
    </source>
</evidence>
<dbReference type="SUPFAM" id="SSF53659">
    <property type="entry name" value="Isocitrate/Isopropylmalate dehydrogenase-like"/>
    <property type="match status" value="1"/>
</dbReference>
<dbReference type="Gene3D" id="3.50.30.40">
    <property type="entry name" value="Ribonuclease E inhibitor RraA/RraA-like"/>
    <property type="match status" value="1"/>
</dbReference>
<dbReference type="InterPro" id="IPR050501">
    <property type="entry name" value="ICDH/IPMDH"/>
</dbReference>
<dbReference type="InterPro" id="IPR005493">
    <property type="entry name" value="RraA/RraA-like"/>
</dbReference>
<dbReference type="PANTHER" id="PTHR43275:SF1">
    <property type="entry name" value="D-MALATE DEHYDROGENASE [DECARBOXYLATING]"/>
    <property type="match status" value="1"/>
</dbReference>
<dbReference type="Proteomes" id="UP001432039">
    <property type="component" value="Chromosome"/>
</dbReference>
<evidence type="ECO:0000256" key="3">
    <source>
        <dbReference type="ARBA" id="ARBA00022723"/>
    </source>
</evidence>
<keyword evidence="4" id="KW-0560">Oxidoreductase</keyword>
<evidence type="ECO:0000256" key="4">
    <source>
        <dbReference type="ARBA" id="ARBA00023002"/>
    </source>
</evidence>
<comment type="cofactor">
    <cofactor evidence="2">
        <name>Mg(2+)</name>
        <dbReference type="ChEBI" id="CHEBI:18420"/>
    </cofactor>
</comment>
<dbReference type="Gene3D" id="1.20.5.3070">
    <property type="match status" value="1"/>
</dbReference>
<protein>
    <submittedName>
        <fullName evidence="8">Isocitrate/isopropylmalate family dehydrogenase</fullName>
    </submittedName>
</protein>
<evidence type="ECO:0000313" key="9">
    <source>
        <dbReference type="Proteomes" id="UP001432039"/>
    </source>
</evidence>
<dbReference type="RefSeq" id="WP_328961265.1">
    <property type="nucleotide sequence ID" value="NZ_CP108090.1"/>
</dbReference>
<keyword evidence="6" id="KW-0464">Manganese</keyword>